<reference evidence="1" key="2">
    <citation type="journal article" date="2015" name="Data Brief">
        <title>Shoot transcriptome of the giant reed, Arundo donax.</title>
        <authorList>
            <person name="Barrero R.A."/>
            <person name="Guerrero F.D."/>
            <person name="Moolhuijzen P."/>
            <person name="Goolsby J.A."/>
            <person name="Tidwell J."/>
            <person name="Bellgard S.E."/>
            <person name="Bellgard M.I."/>
        </authorList>
    </citation>
    <scope>NUCLEOTIDE SEQUENCE</scope>
    <source>
        <tissue evidence="1">Shoot tissue taken approximately 20 cm above the soil surface</tissue>
    </source>
</reference>
<name>A0A0A8Z5N4_ARUDO</name>
<proteinExistence type="predicted"/>
<evidence type="ECO:0000313" key="1">
    <source>
        <dbReference type="EMBL" id="JAD34729.1"/>
    </source>
</evidence>
<dbReference type="EMBL" id="GBRH01263166">
    <property type="protein sequence ID" value="JAD34729.1"/>
    <property type="molecule type" value="Transcribed_RNA"/>
</dbReference>
<accession>A0A0A8Z5N4</accession>
<sequence length="45" mass="5130">MNFISLVLLTPPPSRYHGTQLITKAFRQVKTRLGIGRNSLGYRLD</sequence>
<reference evidence="1" key="1">
    <citation type="submission" date="2014-09" db="EMBL/GenBank/DDBJ databases">
        <authorList>
            <person name="Magalhaes I.L.F."/>
            <person name="Oliveira U."/>
            <person name="Santos F.R."/>
            <person name="Vidigal T.H.D.A."/>
            <person name="Brescovit A.D."/>
            <person name="Santos A.J."/>
        </authorList>
    </citation>
    <scope>NUCLEOTIDE SEQUENCE</scope>
    <source>
        <tissue evidence="1">Shoot tissue taken approximately 20 cm above the soil surface</tissue>
    </source>
</reference>
<dbReference type="AlphaFoldDB" id="A0A0A8Z5N4"/>
<protein>
    <submittedName>
        <fullName evidence="1">Uncharacterized protein</fullName>
    </submittedName>
</protein>
<organism evidence="1">
    <name type="scientific">Arundo donax</name>
    <name type="common">Giant reed</name>
    <name type="synonym">Donax arundinaceus</name>
    <dbReference type="NCBI Taxonomy" id="35708"/>
    <lineage>
        <taxon>Eukaryota</taxon>
        <taxon>Viridiplantae</taxon>
        <taxon>Streptophyta</taxon>
        <taxon>Embryophyta</taxon>
        <taxon>Tracheophyta</taxon>
        <taxon>Spermatophyta</taxon>
        <taxon>Magnoliopsida</taxon>
        <taxon>Liliopsida</taxon>
        <taxon>Poales</taxon>
        <taxon>Poaceae</taxon>
        <taxon>PACMAD clade</taxon>
        <taxon>Arundinoideae</taxon>
        <taxon>Arundineae</taxon>
        <taxon>Arundo</taxon>
    </lineage>
</organism>